<evidence type="ECO:0000256" key="7">
    <source>
        <dbReference type="ARBA" id="ARBA00022679"/>
    </source>
</evidence>
<dbReference type="InterPro" id="IPR052290">
    <property type="entry name" value="Sphingo_C9-MT"/>
</dbReference>
<dbReference type="OrthoDB" id="412182at2759"/>
<comment type="pathway">
    <text evidence="2">Lipid metabolism; sphingolipid metabolism.</text>
</comment>
<evidence type="ECO:0000256" key="3">
    <source>
        <dbReference type="ARBA" id="ARBA00004991"/>
    </source>
</evidence>
<sequence length="423" mass="48639">MVFLNLGTAVLGLGSTSATTLTDVTSPLSLWLPLALLTLGSVYAGRRWWAKSRMPAAQFLVPTSSTYPSLLYTQVRKVPYYRFLGDFLANRVEIRDRSGLGLGPLDHYVAFTWNLRTLLTFVFQILPRWIWHSKRSDRLDWCRFHDDRDDLFEYLLGRQRIPCSNYYPDPDLDLVTAQDALLQRVSSQYLELNDDDRVLTMGSGWGTLELLLLSDHSAFVTSVFTSVEQANYAQALYERAGMEHRAQVEVCDLRDIPAQNQFTKLVGLEYVDWVGTKNLGDFFRHCRDLLVPGGLLVFQCTVTPSAFSTSFSQFLAEPFHYHLYTLSTIFPGRDTPLFATFSDYVHQIEQAGLELVQVENISTDAALTYASWFRGWDQARQQVEIKFGAELYRQWELYLAWSSSIFERGKLQRFTMVVRKKLE</sequence>
<keyword evidence="12" id="KW-0443">Lipid metabolism</keyword>
<comment type="subcellular location">
    <subcellularLocation>
        <location evidence="1">Membrane</location>
        <topology evidence="1">Multi-pass membrane protein</topology>
    </subcellularLocation>
</comment>
<dbReference type="InterPro" id="IPR029063">
    <property type="entry name" value="SAM-dependent_MTases_sf"/>
</dbReference>
<reference evidence="15" key="1">
    <citation type="submission" date="2022-07" db="EMBL/GenBank/DDBJ databases">
        <title>Phylogenomic reconstructions and comparative analyses of Kickxellomycotina fungi.</title>
        <authorList>
            <person name="Reynolds N.K."/>
            <person name="Stajich J.E."/>
            <person name="Barry K."/>
            <person name="Grigoriev I.V."/>
            <person name="Crous P."/>
            <person name="Smith M.E."/>
        </authorList>
    </citation>
    <scope>NUCLEOTIDE SEQUENCE</scope>
    <source>
        <strain evidence="15">RSA 1196</strain>
    </source>
</reference>
<dbReference type="SUPFAM" id="SSF53335">
    <property type="entry name" value="S-adenosyl-L-methionine-dependent methyltransferases"/>
    <property type="match status" value="1"/>
</dbReference>
<dbReference type="GO" id="GO:0008168">
    <property type="term" value="F:methyltransferase activity"/>
    <property type="evidence" value="ECO:0007669"/>
    <property type="project" value="UniProtKB-KW"/>
</dbReference>
<accession>A0A9W8AZL4</accession>
<organism evidence="15 16">
    <name type="scientific">Dispira parvispora</name>
    <dbReference type="NCBI Taxonomy" id="1520584"/>
    <lineage>
        <taxon>Eukaryota</taxon>
        <taxon>Fungi</taxon>
        <taxon>Fungi incertae sedis</taxon>
        <taxon>Zoopagomycota</taxon>
        <taxon>Kickxellomycotina</taxon>
        <taxon>Dimargaritomycetes</taxon>
        <taxon>Dimargaritales</taxon>
        <taxon>Dimargaritaceae</taxon>
        <taxon>Dispira</taxon>
    </lineage>
</organism>
<dbReference type="Gene3D" id="3.40.50.150">
    <property type="entry name" value="Vaccinia Virus protein VP39"/>
    <property type="match status" value="1"/>
</dbReference>
<dbReference type="GO" id="GO:0016020">
    <property type="term" value="C:membrane"/>
    <property type="evidence" value="ECO:0007669"/>
    <property type="project" value="UniProtKB-SubCell"/>
</dbReference>
<keyword evidence="5" id="KW-0444">Lipid biosynthesis</keyword>
<evidence type="ECO:0000313" key="15">
    <source>
        <dbReference type="EMBL" id="KAJ1969294.1"/>
    </source>
</evidence>
<evidence type="ECO:0000256" key="12">
    <source>
        <dbReference type="ARBA" id="ARBA00023098"/>
    </source>
</evidence>
<evidence type="ECO:0000256" key="13">
    <source>
        <dbReference type="ARBA" id="ARBA00023136"/>
    </source>
</evidence>
<keyword evidence="7" id="KW-0808">Transferase</keyword>
<evidence type="ECO:0000256" key="8">
    <source>
        <dbReference type="ARBA" id="ARBA00022691"/>
    </source>
</evidence>
<dbReference type="EC" id="2.1.1.317" evidence="14"/>
<proteinExistence type="inferred from homology"/>
<evidence type="ECO:0000256" key="10">
    <source>
        <dbReference type="ARBA" id="ARBA00022919"/>
    </source>
</evidence>
<keyword evidence="16" id="KW-1185">Reference proteome</keyword>
<keyword evidence="8" id="KW-0949">S-adenosyl-L-methionine</keyword>
<dbReference type="PANTHER" id="PTHR45197">
    <property type="entry name" value="SYNTHASE, PUTATIVE (AFU_ORTHOLOGUE AFUA_7G04190)-RELATED"/>
    <property type="match status" value="1"/>
</dbReference>
<dbReference type="Pfam" id="PF02353">
    <property type="entry name" value="CMAS"/>
    <property type="match status" value="1"/>
</dbReference>
<comment type="similarity">
    <text evidence="4">Belongs to the CFA/CMAS family.</text>
</comment>
<keyword evidence="11" id="KW-1133">Transmembrane helix</keyword>
<keyword evidence="6" id="KW-0489">Methyltransferase</keyword>
<dbReference type="GO" id="GO:0032259">
    <property type="term" value="P:methylation"/>
    <property type="evidence" value="ECO:0007669"/>
    <property type="project" value="UniProtKB-KW"/>
</dbReference>
<dbReference type="EMBL" id="JANBPY010000074">
    <property type="protein sequence ID" value="KAJ1969294.1"/>
    <property type="molecule type" value="Genomic_DNA"/>
</dbReference>
<dbReference type="CDD" id="cd02440">
    <property type="entry name" value="AdoMet_MTases"/>
    <property type="match status" value="1"/>
</dbReference>
<protein>
    <recommendedName>
        <fullName evidence="14">sphingolipid C(9)-methyltransferase</fullName>
        <ecNumber evidence="14">2.1.1.317</ecNumber>
    </recommendedName>
</protein>
<keyword evidence="10" id="KW-0746">Sphingolipid metabolism</keyword>
<dbReference type="PANTHER" id="PTHR45197:SF1">
    <property type="entry name" value="SPHINGOLIPID C9-METHYLTRANSFERASE A-RELATED"/>
    <property type="match status" value="1"/>
</dbReference>
<dbReference type="AlphaFoldDB" id="A0A9W8AZL4"/>
<evidence type="ECO:0000256" key="2">
    <source>
        <dbReference type="ARBA" id="ARBA00004760"/>
    </source>
</evidence>
<evidence type="ECO:0000256" key="9">
    <source>
        <dbReference type="ARBA" id="ARBA00022692"/>
    </source>
</evidence>
<evidence type="ECO:0000256" key="5">
    <source>
        <dbReference type="ARBA" id="ARBA00022516"/>
    </source>
</evidence>
<gene>
    <name evidence="15" type="ORF">IWQ62_000714</name>
</gene>
<comment type="pathway">
    <text evidence="3">Sphingolipid metabolism.</text>
</comment>
<dbReference type="Proteomes" id="UP001150925">
    <property type="component" value="Unassembled WGS sequence"/>
</dbReference>
<evidence type="ECO:0000256" key="6">
    <source>
        <dbReference type="ARBA" id="ARBA00022603"/>
    </source>
</evidence>
<evidence type="ECO:0000256" key="11">
    <source>
        <dbReference type="ARBA" id="ARBA00022989"/>
    </source>
</evidence>
<evidence type="ECO:0000256" key="1">
    <source>
        <dbReference type="ARBA" id="ARBA00004141"/>
    </source>
</evidence>
<dbReference type="GO" id="GO:0006665">
    <property type="term" value="P:sphingolipid metabolic process"/>
    <property type="evidence" value="ECO:0007669"/>
    <property type="project" value="UniProtKB-KW"/>
</dbReference>
<evidence type="ECO:0000313" key="16">
    <source>
        <dbReference type="Proteomes" id="UP001150925"/>
    </source>
</evidence>
<keyword evidence="13" id="KW-0472">Membrane</keyword>
<name>A0A9W8AZL4_9FUNG</name>
<evidence type="ECO:0000256" key="14">
    <source>
        <dbReference type="ARBA" id="ARBA00039020"/>
    </source>
</evidence>
<comment type="caution">
    <text evidence="15">The sequence shown here is derived from an EMBL/GenBank/DDBJ whole genome shotgun (WGS) entry which is preliminary data.</text>
</comment>
<evidence type="ECO:0000256" key="4">
    <source>
        <dbReference type="ARBA" id="ARBA00010815"/>
    </source>
</evidence>
<keyword evidence="9" id="KW-0812">Transmembrane</keyword>